<comment type="caution">
    <text evidence="1">The sequence shown here is derived from an EMBL/GenBank/DDBJ whole genome shotgun (WGS) entry which is preliminary data.</text>
</comment>
<name>X8IWE6_9AGAM</name>
<accession>X8IWE6</accession>
<protein>
    <submittedName>
        <fullName evidence="1">Uncharacterized protein</fullName>
    </submittedName>
</protein>
<organism evidence="1 2">
    <name type="scientific">Rhizoctonia solani AG-3 Rhs1AP</name>
    <dbReference type="NCBI Taxonomy" id="1086054"/>
    <lineage>
        <taxon>Eukaryota</taxon>
        <taxon>Fungi</taxon>
        <taxon>Dikarya</taxon>
        <taxon>Basidiomycota</taxon>
        <taxon>Agaricomycotina</taxon>
        <taxon>Agaricomycetes</taxon>
        <taxon>Cantharellales</taxon>
        <taxon>Ceratobasidiaceae</taxon>
        <taxon>Rhizoctonia</taxon>
    </lineage>
</organism>
<evidence type="ECO:0000313" key="1">
    <source>
        <dbReference type="EMBL" id="EUC53997.1"/>
    </source>
</evidence>
<dbReference type="Proteomes" id="UP000030108">
    <property type="component" value="Unassembled WGS sequence"/>
</dbReference>
<sequence length="394" mass="43509">MLLVHSRTFTQKVPFFWFHSPSVLVKARPLSSLAAITRLFHHQTQPLRNQGAPLSPIGNSATVVKNLSPKDELLSSVLGWLGQGAPRPLHLQPVDFKAFENVLHHLSYLGVKPRMDWDTTSHSVTLRVPSELHEVPGGWFAGEALPNINKHLKRVALCGRPSLVSIGSAGLIVGTPTGDGEKGVQPDQSLYLMQVDADGEDVHVQDTPRLIFETSANESRRDIIDKVFTYLFEMVGVHAVVICDLTNVPPRIAQARGATSDATSAKPFKAEIAVWSRKKTGFLDVDYPLDPCYHQEKLGGHDLGRMMTNSWNSTIVRANILAPTQIIQLKNNVFIAAPLIRLYVVLHSDSTIWRNRSQSLFSTSMISYGLVPSTQTAIFRIERSQFLSGPCANA</sequence>
<dbReference type="OrthoDB" id="3185006at2759"/>
<evidence type="ECO:0000313" key="2">
    <source>
        <dbReference type="Proteomes" id="UP000030108"/>
    </source>
</evidence>
<dbReference type="AlphaFoldDB" id="X8IWE6"/>
<dbReference type="EMBL" id="JATN01000322">
    <property type="protein sequence ID" value="EUC53997.1"/>
    <property type="molecule type" value="Genomic_DNA"/>
</dbReference>
<gene>
    <name evidence="1" type="ORF">RSOL_026250</name>
</gene>
<proteinExistence type="predicted"/>
<reference evidence="2" key="1">
    <citation type="journal article" date="2014" name="Genome Announc.">
        <title>Draft genome sequence of the plant-pathogenic soil fungus Rhizoctonia solani anastomosis group 3 strain Rhs1AP.</title>
        <authorList>
            <person name="Cubeta M.A."/>
            <person name="Thomas E."/>
            <person name="Dean R.A."/>
            <person name="Jabaji S."/>
            <person name="Neate S.M."/>
            <person name="Tavantzis S."/>
            <person name="Toda T."/>
            <person name="Vilgalys R."/>
            <person name="Bharathan N."/>
            <person name="Fedorova-Abrams N."/>
            <person name="Pakala S.B."/>
            <person name="Pakala S.M."/>
            <person name="Zafar N."/>
            <person name="Joardar V."/>
            <person name="Losada L."/>
            <person name="Nierman W.C."/>
        </authorList>
    </citation>
    <scope>NUCLEOTIDE SEQUENCE [LARGE SCALE GENOMIC DNA]</scope>
    <source>
        <strain evidence="2">AG-3</strain>
    </source>
</reference>